<dbReference type="Pfam" id="PF01522">
    <property type="entry name" value="Polysacc_deac_1"/>
    <property type="match status" value="1"/>
</dbReference>
<comment type="subcellular location">
    <subcellularLocation>
        <location evidence="1">Secreted</location>
    </subcellularLocation>
</comment>
<evidence type="ECO:0000256" key="3">
    <source>
        <dbReference type="SAM" id="SignalP"/>
    </source>
</evidence>
<dbReference type="PANTHER" id="PTHR34216">
    <property type="match status" value="1"/>
</dbReference>
<evidence type="ECO:0000313" key="5">
    <source>
        <dbReference type="EMBL" id="HIX66220.1"/>
    </source>
</evidence>
<dbReference type="GO" id="GO:0016810">
    <property type="term" value="F:hydrolase activity, acting on carbon-nitrogen (but not peptide) bonds"/>
    <property type="evidence" value="ECO:0007669"/>
    <property type="project" value="InterPro"/>
</dbReference>
<proteinExistence type="predicted"/>
<dbReference type="GO" id="GO:0005975">
    <property type="term" value="P:carbohydrate metabolic process"/>
    <property type="evidence" value="ECO:0007669"/>
    <property type="project" value="InterPro"/>
</dbReference>
<dbReference type="InterPro" id="IPR002509">
    <property type="entry name" value="NODB_dom"/>
</dbReference>
<name>A0A9D2B7K6_9FIRM</name>
<dbReference type="GO" id="GO:0005576">
    <property type="term" value="C:extracellular region"/>
    <property type="evidence" value="ECO:0007669"/>
    <property type="project" value="UniProtKB-SubCell"/>
</dbReference>
<dbReference type="SUPFAM" id="SSF88713">
    <property type="entry name" value="Glycoside hydrolase/deacetylase"/>
    <property type="match status" value="1"/>
</dbReference>
<dbReference type="PANTHER" id="PTHR34216:SF3">
    <property type="entry name" value="POLY-BETA-1,6-N-ACETYL-D-GLUCOSAMINE N-DEACETYLASE"/>
    <property type="match status" value="1"/>
</dbReference>
<dbReference type="AlphaFoldDB" id="A0A9D2B7K6"/>
<keyword evidence="2 3" id="KW-0732">Signal</keyword>
<dbReference type="InterPro" id="IPR051398">
    <property type="entry name" value="Polysacch_Deacetylase"/>
</dbReference>
<feature type="signal peptide" evidence="3">
    <location>
        <begin position="1"/>
        <end position="25"/>
    </location>
</feature>
<feature type="domain" description="NodB homology" evidence="4">
    <location>
        <begin position="101"/>
        <end position="289"/>
    </location>
</feature>
<reference evidence="5" key="2">
    <citation type="submission" date="2021-04" db="EMBL/GenBank/DDBJ databases">
        <authorList>
            <person name="Gilroy R."/>
        </authorList>
    </citation>
    <scope>NUCLEOTIDE SEQUENCE</scope>
    <source>
        <strain evidence="5">CHK188-5543</strain>
    </source>
</reference>
<protein>
    <submittedName>
        <fullName evidence="5">Polysaccharide deacetylase family protein</fullName>
    </submittedName>
</protein>
<dbReference type="EMBL" id="DXES01000175">
    <property type="protein sequence ID" value="HIX66220.1"/>
    <property type="molecule type" value="Genomic_DNA"/>
</dbReference>
<comment type="caution">
    <text evidence="5">The sequence shown here is derived from an EMBL/GenBank/DDBJ whole genome shotgun (WGS) entry which is preliminary data.</text>
</comment>
<evidence type="ECO:0000313" key="6">
    <source>
        <dbReference type="Proteomes" id="UP000886800"/>
    </source>
</evidence>
<dbReference type="InterPro" id="IPR011330">
    <property type="entry name" value="Glyco_hydro/deAcase_b/a-brl"/>
</dbReference>
<evidence type="ECO:0000256" key="2">
    <source>
        <dbReference type="ARBA" id="ARBA00022729"/>
    </source>
</evidence>
<feature type="chain" id="PRO_5038845167" evidence="3">
    <location>
        <begin position="26"/>
        <end position="289"/>
    </location>
</feature>
<dbReference type="Gene3D" id="3.20.20.370">
    <property type="entry name" value="Glycoside hydrolase/deacetylase"/>
    <property type="match status" value="1"/>
</dbReference>
<organism evidence="5 6">
    <name type="scientific">Candidatus Anaerotruncus excrementipullorum</name>
    <dbReference type="NCBI Taxonomy" id="2838465"/>
    <lineage>
        <taxon>Bacteria</taxon>
        <taxon>Bacillati</taxon>
        <taxon>Bacillota</taxon>
        <taxon>Clostridia</taxon>
        <taxon>Eubacteriales</taxon>
        <taxon>Oscillospiraceae</taxon>
        <taxon>Anaerotruncus</taxon>
    </lineage>
</organism>
<sequence>MPLKPLSHIIFVLALALGVALAATAARLCPAAPAWTGQTQCVRLPAVMYHHILEETSLLNDYTILPQELREDLLFLQREGYTPILIRDLIRYTQGEPLPEKPILLTFDDGYESFAVYAFPLLEEFGYPAVYSVIGSWADFYSQRQEHRVRYSHTDWETLQALQQSGLVEVQNHSYDLHRLEDGQRGAQRRAGEPASAYQQRLAQDLRQLQEHCAQNLKGWQPTCFAWPFGFSSPEALPILRQLGISAALTCEERINTLTGDPEELFHLGRFNRPHGKPLEQILAAAQAP</sequence>
<accession>A0A9D2B7K6</accession>
<evidence type="ECO:0000256" key="1">
    <source>
        <dbReference type="ARBA" id="ARBA00004613"/>
    </source>
</evidence>
<evidence type="ECO:0000259" key="4">
    <source>
        <dbReference type="PROSITE" id="PS51677"/>
    </source>
</evidence>
<reference evidence="5" key="1">
    <citation type="journal article" date="2021" name="PeerJ">
        <title>Extensive microbial diversity within the chicken gut microbiome revealed by metagenomics and culture.</title>
        <authorList>
            <person name="Gilroy R."/>
            <person name="Ravi A."/>
            <person name="Getino M."/>
            <person name="Pursley I."/>
            <person name="Horton D.L."/>
            <person name="Alikhan N.F."/>
            <person name="Baker D."/>
            <person name="Gharbi K."/>
            <person name="Hall N."/>
            <person name="Watson M."/>
            <person name="Adriaenssens E.M."/>
            <person name="Foster-Nyarko E."/>
            <person name="Jarju S."/>
            <person name="Secka A."/>
            <person name="Antonio M."/>
            <person name="Oren A."/>
            <person name="Chaudhuri R.R."/>
            <person name="La Ragione R."/>
            <person name="Hildebrand F."/>
            <person name="Pallen M.J."/>
        </authorList>
    </citation>
    <scope>NUCLEOTIDE SEQUENCE</scope>
    <source>
        <strain evidence="5">CHK188-5543</strain>
    </source>
</reference>
<dbReference type="PROSITE" id="PS51677">
    <property type="entry name" value="NODB"/>
    <property type="match status" value="1"/>
</dbReference>
<dbReference type="Proteomes" id="UP000886800">
    <property type="component" value="Unassembled WGS sequence"/>
</dbReference>
<gene>
    <name evidence="5" type="ORF">H9736_08235</name>
</gene>
<dbReference type="CDD" id="cd10918">
    <property type="entry name" value="CE4_NodB_like_5s_6s"/>
    <property type="match status" value="1"/>
</dbReference>